<sequence length="895" mass="100624">MTLRKKTIFIIGVIGISLLVILSGISYVIVLDSFTKIEENSVKKQLQLTRRLIDNDLANMSKTLGDWAQWTATYDFMAGTYSDYIAENLMDSTFVTLKLHLILFLDINGTLVLGKAVDIDKGEEVPLSEHLKKVLNPENPLLRHASKTSIKTGILNLPEGPLLVVAHQILTSEGEGPALGTLIMGRYLNTEEIERLAQLTNLLLTIWQVNTAPFPPDVQTAFDRLSQDIPAAIHVSPLSSEIIAGYVLLKDIYDQPAIIIKASILREISMQGRLSVLYFIGSLFLASVILGATSIFLIEKAVLSPLTRLSNGIENIRKSSTISVLIDLPGQDELANLAQEINAMLTALKHSQNELEEREQRYRRLIENSPLGIFSVDLQGRIIDINAMLAAIFGAPSGEAVQGLNVLTSSDFVQAGIAEDFTQCLSSGKILIAEERFYISSWGKQADLLYYLTPTYTIDGVISGAQAIVEDITERKWAEKSLRETEAEQRSLFKNLFNGLAYHKIILDERGQPCDYIFLEINEAYEQLFGLGKEVIGKRVTEVFLNITDIEPDLIQIFGEVALTGEERRFEFYFAPFETWYAVAAYSPEKGYFIALYEDITERKLAEETLRQINEQLEQRVEARTIELQQANKALQELLETLNQTQEQLIQSEKMAALGGLVAGMAHEINTPLGVAITAASYLERQTQDIEQLYYQNTMKRSDWEQYLGTSKESTKMLMYNLQNIANQVRGFKQVSVQEIKDQKKFFSLKNHIETILLGLKPTFQKTAQSIRVNVNCPDDLILESYPIAFSQILTNFIMNSLIHGFENRSYGEIVVGVQKNTDMVQIVYHDNGKGMTEEERLHIFEPFYTTKRTQGGMGLGLHIVFNLVTQLLQGQIRCESEFGNGTTFTIQLPE</sequence>
<protein>
    <recommendedName>
        <fullName evidence="3">histidine kinase</fullName>
        <ecNumber evidence="3">2.7.13.3</ecNumber>
    </recommendedName>
</protein>
<dbReference type="InterPro" id="IPR036097">
    <property type="entry name" value="HisK_dim/P_sf"/>
</dbReference>
<dbReference type="InterPro" id="IPR003660">
    <property type="entry name" value="HAMP_dom"/>
</dbReference>
<organism evidence="13">
    <name type="scientific">Vecturithrix granuli</name>
    <dbReference type="NCBI Taxonomy" id="1499967"/>
    <lineage>
        <taxon>Bacteria</taxon>
        <taxon>Candidatus Moduliflexota</taxon>
        <taxon>Candidatus Vecturitrichia</taxon>
        <taxon>Candidatus Vecturitrichales</taxon>
        <taxon>Candidatus Vecturitrichaceae</taxon>
        <taxon>Candidatus Vecturithrix</taxon>
    </lineage>
</organism>
<dbReference type="Pfam" id="PF05228">
    <property type="entry name" value="CHASE4"/>
    <property type="match status" value="1"/>
</dbReference>
<keyword evidence="8" id="KW-0472">Membrane</keyword>
<dbReference type="InterPro" id="IPR036890">
    <property type="entry name" value="HATPase_C_sf"/>
</dbReference>
<dbReference type="Pfam" id="PF13188">
    <property type="entry name" value="PAS_8"/>
    <property type="match status" value="1"/>
</dbReference>
<keyword evidence="6 13" id="KW-0418">Kinase</keyword>
<dbReference type="Pfam" id="PF13426">
    <property type="entry name" value="PAS_9"/>
    <property type="match status" value="1"/>
</dbReference>
<dbReference type="InterPro" id="IPR000014">
    <property type="entry name" value="PAS"/>
</dbReference>
<dbReference type="PROSITE" id="PS50112">
    <property type="entry name" value="PAS"/>
    <property type="match status" value="1"/>
</dbReference>
<dbReference type="InterPro" id="IPR003661">
    <property type="entry name" value="HisK_dim/P_dom"/>
</dbReference>
<keyword evidence="4" id="KW-0597">Phosphoprotein</keyword>
<dbReference type="Pfam" id="PF02518">
    <property type="entry name" value="HATPase_c"/>
    <property type="match status" value="1"/>
</dbReference>
<dbReference type="PRINTS" id="PR00344">
    <property type="entry name" value="BCTRLSENSOR"/>
</dbReference>
<evidence type="ECO:0000256" key="5">
    <source>
        <dbReference type="ARBA" id="ARBA00022679"/>
    </source>
</evidence>
<dbReference type="PANTHER" id="PTHR43065">
    <property type="entry name" value="SENSOR HISTIDINE KINASE"/>
    <property type="match status" value="1"/>
</dbReference>
<dbReference type="InterPro" id="IPR000700">
    <property type="entry name" value="PAS-assoc_C"/>
</dbReference>
<dbReference type="SUPFAM" id="SSF55785">
    <property type="entry name" value="PYP-like sensor domain (PAS domain)"/>
    <property type="match status" value="2"/>
</dbReference>
<name>A0A081C1J7_VECG1</name>
<evidence type="ECO:0000256" key="3">
    <source>
        <dbReference type="ARBA" id="ARBA00012438"/>
    </source>
</evidence>
<dbReference type="Pfam" id="PF00672">
    <property type="entry name" value="HAMP"/>
    <property type="match status" value="1"/>
</dbReference>
<keyword evidence="7" id="KW-0175">Coiled coil</keyword>
<dbReference type="SMART" id="SM00387">
    <property type="entry name" value="HATPase_c"/>
    <property type="match status" value="1"/>
</dbReference>
<dbReference type="SMART" id="SM00304">
    <property type="entry name" value="HAMP"/>
    <property type="match status" value="1"/>
</dbReference>
<dbReference type="HOGENOM" id="CLU_009587_1_0_0"/>
<dbReference type="CDD" id="cd00130">
    <property type="entry name" value="PAS"/>
    <property type="match status" value="2"/>
</dbReference>
<evidence type="ECO:0000256" key="7">
    <source>
        <dbReference type="SAM" id="Coils"/>
    </source>
</evidence>
<feature type="transmembrane region" description="Helical" evidence="8">
    <location>
        <begin position="7"/>
        <end position="30"/>
    </location>
</feature>
<evidence type="ECO:0000259" key="9">
    <source>
        <dbReference type="PROSITE" id="PS50109"/>
    </source>
</evidence>
<evidence type="ECO:0000313" key="14">
    <source>
        <dbReference type="Proteomes" id="UP000030661"/>
    </source>
</evidence>
<dbReference type="AlphaFoldDB" id="A0A081C1J7"/>
<dbReference type="CDD" id="cd06225">
    <property type="entry name" value="HAMP"/>
    <property type="match status" value="1"/>
</dbReference>
<feature type="domain" description="Histidine kinase" evidence="9">
    <location>
        <begin position="664"/>
        <end position="895"/>
    </location>
</feature>
<feature type="coiled-coil region" evidence="7">
    <location>
        <begin position="603"/>
        <end position="655"/>
    </location>
</feature>
<keyword evidence="8" id="KW-0812">Transmembrane</keyword>
<dbReference type="GO" id="GO:0005524">
    <property type="term" value="F:ATP binding"/>
    <property type="evidence" value="ECO:0007669"/>
    <property type="project" value="UniProtKB-KW"/>
</dbReference>
<evidence type="ECO:0000256" key="4">
    <source>
        <dbReference type="ARBA" id="ARBA00022553"/>
    </source>
</evidence>
<dbReference type="InterPro" id="IPR035965">
    <property type="entry name" value="PAS-like_dom_sf"/>
</dbReference>
<dbReference type="InterPro" id="IPR007892">
    <property type="entry name" value="CHASE4"/>
</dbReference>
<dbReference type="EMBL" id="DF820467">
    <property type="protein sequence ID" value="GAK58452.1"/>
    <property type="molecule type" value="Genomic_DNA"/>
</dbReference>
<dbReference type="GO" id="GO:0000155">
    <property type="term" value="F:phosphorelay sensor kinase activity"/>
    <property type="evidence" value="ECO:0007669"/>
    <property type="project" value="InterPro"/>
</dbReference>
<keyword evidence="14" id="KW-1185">Reference proteome</keyword>
<dbReference type="CDD" id="cd00082">
    <property type="entry name" value="HisKA"/>
    <property type="match status" value="1"/>
</dbReference>
<dbReference type="Gene3D" id="6.10.340.10">
    <property type="match status" value="1"/>
</dbReference>
<dbReference type="PROSITE" id="PS50113">
    <property type="entry name" value="PAC"/>
    <property type="match status" value="1"/>
</dbReference>
<dbReference type="SMART" id="SM00091">
    <property type="entry name" value="PAS"/>
    <property type="match status" value="1"/>
</dbReference>
<feature type="domain" description="HAMP" evidence="12">
    <location>
        <begin position="300"/>
        <end position="353"/>
    </location>
</feature>
<dbReference type="Gene3D" id="3.30.450.20">
    <property type="entry name" value="PAS domain"/>
    <property type="match status" value="2"/>
</dbReference>
<dbReference type="NCBIfam" id="TIGR00229">
    <property type="entry name" value="sensory_box"/>
    <property type="match status" value="1"/>
</dbReference>
<dbReference type="Gene3D" id="1.10.287.130">
    <property type="match status" value="1"/>
</dbReference>
<dbReference type="InterPro" id="IPR003594">
    <property type="entry name" value="HATPase_dom"/>
</dbReference>
<proteinExistence type="predicted"/>
<dbReference type="eggNOG" id="COG4191">
    <property type="taxonomic scope" value="Bacteria"/>
</dbReference>
<keyword evidence="8" id="KW-1133">Transmembrane helix</keyword>
<feature type="transmembrane region" description="Helical" evidence="8">
    <location>
        <begin position="276"/>
        <end position="298"/>
    </location>
</feature>
<dbReference type="SUPFAM" id="SSF55874">
    <property type="entry name" value="ATPase domain of HSP90 chaperone/DNA topoisomerase II/histidine kinase"/>
    <property type="match status" value="1"/>
</dbReference>
<evidence type="ECO:0000313" key="13">
    <source>
        <dbReference type="EMBL" id="GAK58452.1"/>
    </source>
</evidence>
<evidence type="ECO:0000256" key="2">
    <source>
        <dbReference type="ARBA" id="ARBA00004370"/>
    </source>
</evidence>
<reference evidence="13" key="1">
    <citation type="journal article" date="2015" name="PeerJ">
        <title>First genomic representation of candidate bacterial phylum KSB3 points to enhanced environmental sensing as a trigger of wastewater bulking.</title>
        <authorList>
            <person name="Sekiguchi Y."/>
            <person name="Ohashi A."/>
            <person name="Parks D.H."/>
            <person name="Yamauchi T."/>
            <person name="Tyson G.W."/>
            <person name="Hugenholtz P."/>
        </authorList>
    </citation>
    <scope>NUCLEOTIDE SEQUENCE [LARGE SCALE GENOMIC DNA]</scope>
</reference>
<dbReference type="SUPFAM" id="SSF47384">
    <property type="entry name" value="Homodimeric domain of signal transducing histidine kinase"/>
    <property type="match status" value="1"/>
</dbReference>
<dbReference type="PROSITE" id="PS50885">
    <property type="entry name" value="HAMP"/>
    <property type="match status" value="1"/>
</dbReference>
<comment type="subcellular location">
    <subcellularLocation>
        <location evidence="2">Membrane</location>
    </subcellularLocation>
</comment>
<keyword evidence="5" id="KW-0808">Transferase</keyword>
<feature type="coiled-coil region" evidence="7">
    <location>
        <begin position="334"/>
        <end position="368"/>
    </location>
</feature>
<dbReference type="Proteomes" id="UP000030661">
    <property type="component" value="Unassembled WGS sequence"/>
</dbReference>
<dbReference type="PANTHER" id="PTHR43065:SF47">
    <property type="match status" value="1"/>
</dbReference>
<dbReference type="PROSITE" id="PS50109">
    <property type="entry name" value="HIS_KIN"/>
    <property type="match status" value="1"/>
</dbReference>
<dbReference type="InterPro" id="IPR005467">
    <property type="entry name" value="His_kinase_dom"/>
</dbReference>
<gene>
    <name evidence="13" type="ORF">U27_05426</name>
</gene>
<dbReference type="Gene3D" id="3.30.565.10">
    <property type="entry name" value="Histidine kinase-like ATPase, C-terminal domain"/>
    <property type="match status" value="1"/>
</dbReference>
<dbReference type="CDD" id="cd00075">
    <property type="entry name" value="HATPase"/>
    <property type="match status" value="1"/>
</dbReference>
<feature type="domain" description="PAC" evidence="11">
    <location>
        <begin position="431"/>
        <end position="484"/>
    </location>
</feature>
<dbReference type="eggNOG" id="COG3322">
    <property type="taxonomic scope" value="Bacteria"/>
</dbReference>
<feature type="domain" description="PAS" evidence="10">
    <location>
        <begin position="358"/>
        <end position="401"/>
    </location>
</feature>
<comment type="catalytic activity">
    <reaction evidence="1">
        <text>ATP + protein L-histidine = ADP + protein N-phospho-L-histidine.</text>
        <dbReference type="EC" id="2.7.13.3"/>
    </reaction>
</comment>
<evidence type="ECO:0000259" key="11">
    <source>
        <dbReference type="PROSITE" id="PS50113"/>
    </source>
</evidence>
<evidence type="ECO:0000256" key="8">
    <source>
        <dbReference type="SAM" id="Phobius"/>
    </source>
</evidence>
<evidence type="ECO:0000259" key="10">
    <source>
        <dbReference type="PROSITE" id="PS50112"/>
    </source>
</evidence>
<dbReference type="EC" id="2.7.13.3" evidence="3"/>
<evidence type="ECO:0000259" key="12">
    <source>
        <dbReference type="PROSITE" id="PS50885"/>
    </source>
</evidence>
<accession>A0A081C1J7</accession>
<dbReference type="STRING" id="1499967.U27_05426"/>
<dbReference type="GO" id="GO:0016020">
    <property type="term" value="C:membrane"/>
    <property type="evidence" value="ECO:0007669"/>
    <property type="project" value="UniProtKB-SubCell"/>
</dbReference>
<dbReference type="InterPro" id="IPR004358">
    <property type="entry name" value="Sig_transdc_His_kin-like_C"/>
</dbReference>
<evidence type="ECO:0000256" key="6">
    <source>
        <dbReference type="ARBA" id="ARBA00022777"/>
    </source>
</evidence>
<evidence type="ECO:0000256" key="1">
    <source>
        <dbReference type="ARBA" id="ARBA00000085"/>
    </source>
</evidence>